<dbReference type="PANTHER" id="PTHR35797:SF1">
    <property type="entry name" value="PROTEASE"/>
    <property type="match status" value="1"/>
</dbReference>
<accession>A0A6M0H268</accession>
<feature type="transmembrane region" description="Helical" evidence="1">
    <location>
        <begin position="38"/>
        <end position="55"/>
    </location>
</feature>
<feature type="transmembrane region" description="Helical" evidence="1">
    <location>
        <begin position="174"/>
        <end position="194"/>
    </location>
</feature>
<feature type="domain" description="CAAX prenyl protease 2/Lysostaphin resistance protein A-like" evidence="2">
    <location>
        <begin position="113"/>
        <end position="214"/>
    </location>
</feature>
<feature type="transmembrane region" description="Helical" evidence="1">
    <location>
        <begin position="76"/>
        <end position="98"/>
    </location>
</feature>
<keyword evidence="3" id="KW-0645">Protease</keyword>
<organism evidence="3 4">
    <name type="scientific">Clostridium senegalense</name>
    <dbReference type="NCBI Taxonomy" id="1465809"/>
    <lineage>
        <taxon>Bacteria</taxon>
        <taxon>Bacillati</taxon>
        <taxon>Bacillota</taxon>
        <taxon>Clostridia</taxon>
        <taxon>Eubacteriales</taxon>
        <taxon>Clostridiaceae</taxon>
        <taxon>Clostridium</taxon>
    </lineage>
</organism>
<feature type="transmembrane region" description="Helical" evidence="1">
    <location>
        <begin position="110"/>
        <end position="127"/>
    </location>
</feature>
<dbReference type="InterPro" id="IPR042150">
    <property type="entry name" value="MmRce1-like"/>
</dbReference>
<evidence type="ECO:0000313" key="3">
    <source>
        <dbReference type="EMBL" id="NEU04193.1"/>
    </source>
</evidence>
<dbReference type="Proteomes" id="UP000481872">
    <property type="component" value="Unassembled WGS sequence"/>
</dbReference>
<dbReference type="GO" id="GO:0006508">
    <property type="term" value="P:proteolysis"/>
    <property type="evidence" value="ECO:0007669"/>
    <property type="project" value="UniProtKB-KW"/>
</dbReference>
<gene>
    <name evidence="3" type="ORF">G3M99_04825</name>
</gene>
<comment type="caution">
    <text evidence="3">The sequence shown here is derived from an EMBL/GenBank/DDBJ whole genome shotgun (WGS) entry which is preliminary data.</text>
</comment>
<dbReference type="AlphaFoldDB" id="A0A6M0H268"/>
<evidence type="ECO:0000259" key="2">
    <source>
        <dbReference type="Pfam" id="PF02517"/>
    </source>
</evidence>
<evidence type="ECO:0000256" key="1">
    <source>
        <dbReference type="SAM" id="Phobius"/>
    </source>
</evidence>
<dbReference type="RefSeq" id="WP_199869396.1">
    <property type="nucleotide sequence ID" value="NZ_JAAGPU010000006.1"/>
</dbReference>
<dbReference type="Pfam" id="PF02517">
    <property type="entry name" value="Rce1-like"/>
    <property type="match status" value="1"/>
</dbReference>
<dbReference type="InterPro" id="IPR003675">
    <property type="entry name" value="Rce1/LyrA-like_dom"/>
</dbReference>
<dbReference type="GO" id="GO:0080120">
    <property type="term" value="P:CAAX-box protein maturation"/>
    <property type="evidence" value="ECO:0007669"/>
    <property type="project" value="UniProtKB-ARBA"/>
</dbReference>
<proteinExistence type="predicted"/>
<dbReference type="GO" id="GO:0004175">
    <property type="term" value="F:endopeptidase activity"/>
    <property type="evidence" value="ECO:0007669"/>
    <property type="project" value="UniProtKB-ARBA"/>
</dbReference>
<keyword evidence="1" id="KW-0812">Transmembrane</keyword>
<name>A0A6M0H268_9CLOT</name>
<dbReference type="PANTHER" id="PTHR35797">
    <property type="entry name" value="PROTEASE-RELATED"/>
    <property type="match status" value="1"/>
</dbReference>
<dbReference type="GO" id="GO:0008237">
    <property type="term" value="F:metallopeptidase activity"/>
    <property type="evidence" value="ECO:0007669"/>
    <property type="project" value="UniProtKB-KW"/>
</dbReference>
<keyword evidence="3" id="KW-0378">Hydrolase</keyword>
<evidence type="ECO:0000313" key="4">
    <source>
        <dbReference type="Proteomes" id="UP000481872"/>
    </source>
</evidence>
<sequence length="257" mass="29296">MSKNTKKVLSFVALTYVITILFFIMLQGVGGKSNPKTLNLIGLSMTFPLISIIIVEKFIFKDTLKNFIKVSLKFNIWFFIGVLIPVVMGLIINIVSIIKFNTIIFSQKEFVFNVIIGLSIAAISAYIEEVAWRGFLYNNLKFLGIFKLSLLIGFIWALWHTPVTILYKYPSNPIIGVVINFLQMFVISIIITYIRDKSRSVFAAALIHGMFNTMILSSNMDDFKIVLIKIFLGILIITALTIYEFYKKSANLINYKI</sequence>
<protein>
    <submittedName>
        <fullName evidence="3">CPBP family intramembrane metalloprotease</fullName>
    </submittedName>
</protein>
<keyword evidence="1" id="KW-0472">Membrane</keyword>
<feature type="transmembrane region" description="Helical" evidence="1">
    <location>
        <begin position="139"/>
        <end position="159"/>
    </location>
</feature>
<keyword evidence="4" id="KW-1185">Reference proteome</keyword>
<keyword evidence="3" id="KW-0482">Metalloprotease</keyword>
<reference evidence="3 4" key="1">
    <citation type="submission" date="2020-02" db="EMBL/GenBank/DDBJ databases">
        <title>Genome assembly of a novel Clostridium senegalense strain.</title>
        <authorList>
            <person name="Gupta T.B."/>
            <person name="Jauregui R."/>
            <person name="Maclean P."/>
            <person name="Nawarathana A."/>
            <person name="Brightwell G."/>
        </authorList>
    </citation>
    <scope>NUCLEOTIDE SEQUENCE [LARGE SCALE GENOMIC DNA]</scope>
    <source>
        <strain evidence="3 4">AGRFS4</strain>
    </source>
</reference>
<dbReference type="EMBL" id="JAAGPU010000006">
    <property type="protein sequence ID" value="NEU04193.1"/>
    <property type="molecule type" value="Genomic_DNA"/>
</dbReference>
<feature type="transmembrane region" description="Helical" evidence="1">
    <location>
        <begin position="7"/>
        <end position="26"/>
    </location>
</feature>
<keyword evidence="1" id="KW-1133">Transmembrane helix</keyword>
<feature type="transmembrane region" description="Helical" evidence="1">
    <location>
        <begin position="226"/>
        <end position="246"/>
    </location>
</feature>